<feature type="domain" description="IBB" evidence="5">
    <location>
        <begin position="1"/>
        <end position="55"/>
    </location>
</feature>
<evidence type="ECO:0000313" key="6">
    <source>
        <dbReference type="EMBL" id="KMS93561.1"/>
    </source>
</evidence>
<organism evidence="6 7">
    <name type="scientific">Beta vulgaris subsp. vulgaris</name>
    <name type="common">Beet</name>
    <dbReference type="NCBI Taxonomy" id="3555"/>
    <lineage>
        <taxon>Eukaryota</taxon>
        <taxon>Viridiplantae</taxon>
        <taxon>Streptophyta</taxon>
        <taxon>Embryophyta</taxon>
        <taxon>Tracheophyta</taxon>
        <taxon>Spermatophyta</taxon>
        <taxon>Magnoliopsida</taxon>
        <taxon>eudicotyledons</taxon>
        <taxon>Gunneridae</taxon>
        <taxon>Pentapetalae</taxon>
        <taxon>Caryophyllales</taxon>
        <taxon>Chenopodiaceae</taxon>
        <taxon>Betoideae</taxon>
        <taxon>Beta</taxon>
    </lineage>
</organism>
<keyword evidence="7" id="KW-1185">Reference proteome</keyword>
<protein>
    <recommendedName>
        <fullName evidence="5">IBB domain-containing protein</fullName>
    </recommendedName>
</protein>
<evidence type="ECO:0000256" key="2">
    <source>
        <dbReference type="ARBA" id="ARBA00022927"/>
    </source>
</evidence>
<evidence type="ECO:0000259" key="5">
    <source>
        <dbReference type="PROSITE" id="PS51214"/>
    </source>
</evidence>
<evidence type="ECO:0000256" key="3">
    <source>
        <dbReference type="PROSITE-ProRule" id="PRU00561"/>
    </source>
</evidence>
<name>A0A0J8AXV2_BETVV</name>
<dbReference type="InterPro" id="IPR016024">
    <property type="entry name" value="ARM-type_fold"/>
</dbReference>
<feature type="region of interest" description="Disordered" evidence="4">
    <location>
        <begin position="1"/>
        <end position="69"/>
    </location>
</feature>
<evidence type="ECO:0000313" key="7">
    <source>
        <dbReference type="Proteomes" id="UP000035740"/>
    </source>
</evidence>
<dbReference type="EMBL" id="KQ101314">
    <property type="protein sequence ID" value="KMS93561.1"/>
    <property type="molecule type" value="Genomic_DNA"/>
</dbReference>
<proteinExistence type="predicted"/>
<dbReference type="GO" id="GO:0061608">
    <property type="term" value="F:nuclear import signal receptor activity"/>
    <property type="evidence" value="ECO:0007669"/>
    <property type="project" value="InterPro"/>
</dbReference>
<dbReference type="Pfam" id="PF01749">
    <property type="entry name" value="IBB"/>
    <property type="match status" value="1"/>
</dbReference>
<feature type="non-terminal residue" evidence="6">
    <location>
        <position position="105"/>
    </location>
</feature>
<keyword evidence="1 3" id="KW-0813">Transport</keyword>
<dbReference type="OrthoDB" id="1742650at2759"/>
<evidence type="ECO:0000256" key="1">
    <source>
        <dbReference type="ARBA" id="ARBA00022448"/>
    </source>
</evidence>
<dbReference type="GO" id="GO:0006606">
    <property type="term" value="P:protein import into nucleus"/>
    <property type="evidence" value="ECO:0007669"/>
    <property type="project" value="InterPro"/>
</dbReference>
<sequence>MDGSKSDRQRNFKKGIDMDLARRRREETTVELRKSKRDEQIQKRRMGAQGGWKPDDMMSGMLPPRDTISPATVADLSQLIAGVNSDDPNIQFEATTQFRKLLSIG</sequence>
<reference evidence="6 7" key="1">
    <citation type="journal article" date="2014" name="Nature">
        <title>The genome of the recently domesticated crop plant sugar beet (Beta vulgaris).</title>
        <authorList>
            <person name="Dohm J.C."/>
            <person name="Minoche A.E."/>
            <person name="Holtgrawe D."/>
            <person name="Capella-Gutierrez S."/>
            <person name="Zakrzewski F."/>
            <person name="Tafer H."/>
            <person name="Rupp O."/>
            <person name="Sorensen T.R."/>
            <person name="Stracke R."/>
            <person name="Reinhardt R."/>
            <person name="Goesmann A."/>
            <person name="Kraft T."/>
            <person name="Schulz B."/>
            <person name="Stadler P.F."/>
            <person name="Schmidt T."/>
            <person name="Gabaldon T."/>
            <person name="Lehrach H."/>
            <person name="Weisshaar B."/>
            <person name="Himmelbauer H."/>
        </authorList>
    </citation>
    <scope>NUCLEOTIDE SEQUENCE [LARGE SCALE GENOMIC DNA]</scope>
    <source>
        <tissue evidence="6">Taproot</tissue>
    </source>
</reference>
<keyword evidence="2" id="KW-0653">Protein transport</keyword>
<dbReference type="SUPFAM" id="SSF48371">
    <property type="entry name" value="ARM repeat"/>
    <property type="match status" value="1"/>
</dbReference>
<feature type="compositionally biased region" description="Basic and acidic residues" evidence="4">
    <location>
        <begin position="1"/>
        <end position="42"/>
    </location>
</feature>
<dbReference type="PANTHER" id="PTHR23316">
    <property type="entry name" value="IMPORTIN ALPHA"/>
    <property type="match status" value="1"/>
</dbReference>
<dbReference type="AlphaFoldDB" id="A0A0J8AXV2"/>
<gene>
    <name evidence="6" type="ORF">BVRB_030230</name>
</gene>
<accession>A0A0J8AXV2</accession>
<dbReference type="InterPro" id="IPR002652">
    <property type="entry name" value="Importin-a_IBB"/>
</dbReference>
<evidence type="ECO:0000256" key="4">
    <source>
        <dbReference type="SAM" id="MobiDB-lite"/>
    </source>
</evidence>
<dbReference type="Gene3D" id="1.20.5.690">
    <property type="entry name" value="Importin-alpha, importin-beta-binding domain"/>
    <property type="match status" value="1"/>
</dbReference>
<dbReference type="PROSITE" id="PS51214">
    <property type="entry name" value="IBB"/>
    <property type="match status" value="1"/>
</dbReference>
<dbReference type="Proteomes" id="UP000035740">
    <property type="component" value="Unassembled WGS sequence"/>
</dbReference>
<dbReference type="InterPro" id="IPR036975">
    <property type="entry name" value="Importin-a_IBB_sf"/>
</dbReference>